<accession>A0A2M7G8V3</accession>
<comment type="similarity">
    <text evidence="1 5 6">Belongs to the bacterial ribosomal protein bL19 family.</text>
</comment>
<dbReference type="SUPFAM" id="SSF50104">
    <property type="entry name" value="Translation proteins SH3-like domain"/>
    <property type="match status" value="1"/>
</dbReference>
<dbReference type="EMBL" id="PFFQ01000012">
    <property type="protein sequence ID" value="PIW18540.1"/>
    <property type="molecule type" value="Genomic_DNA"/>
</dbReference>
<evidence type="ECO:0000256" key="1">
    <source>
        <dbReference type="ARBA" id="ARBA00005781"/>
    </source>
</evidence>
<dbReference type="PANTHER" id="PTHR15680">
    <property type="entry name" value="RIBOSOMAL PROTEIN L19"/>
    <property type="match status" value="1"/>
</dbReference>
<comment type="function">
    <text evidence="5 6">This protein is located at the 30S-50S ribosomal subunit interface and may play a role in the structure and function of the aminoacyl-tRNA binding site.</text>
</comment>
<evidence type="ECO:0000256" key="6">
    <source>
        <dbReference type="RuleBase" id="RU000559"/>
    </source>
</evidence>
<evidence type="ECO:0000313" key="8">
    <source>
        <dbReference type="Proteomes" id="UP000231019"/>
    </source>
</evidence>
<keyword evidence="2 5" id="KW-0689">Ribosomal protein</keyword>
<dbReference type="HAMAP" id="MF_00402">
    <property type="entry name" value="Ribosomal_bL19"/>
    <property type="match status" value="1"/>
</dbReference>
<dbReference type="InterPro" id="IPR001857">
    <property type="entry name" value="Ribosomal_bL19"/>
</dbReference>
<evidence type="ECO:0000313" key="7">
    <source>
        <dbReference type="EMBL" id="PIW18540.1"/>
    </source>
</evidence>
<evidence type="ECO:0000256" key="2">
    <source>
        <dbReference type="ARBA" id="ARBA00022980"/>
    </source>
</evidence>
<dbReference type="InterPro" id="IPR038657">
    <property type="entry name" value="Ribosomal_bL19_sf"/>
</dbReference>
<organism evidence="7 8">
    <name type="scientific">bacterium (Candidatus Blackallbacteria) CG17_big_fil_post_rev_8_21_14_2_50_48_46</name>
    <dbReference type="NCBI Taxonomy" id="2014261"/>
    <lineage>
        <taxon>Bacteria</taxon>
        <taxon>Candidatus Blackallbacteria</taxon>
    </lineage>
</organism>
<gene>
    <name evidence="5" type="primary">rplS</name>
    <name evidence="7" type="ORF">COW36_04400</name>
</gene>
<dbReference type="InterPro" id="IPR008991">
    <property type="entry name" value="Translation_prot_SH3-like_sf"/>
</dbReference>
<dbReference type="GO" id="GO:0006412">
    <property type="term" value="P:translation"/>
    <property type="evidence" value="ECO:0007669"/>
    <property type="project" value="UniProtKB-UniRule"/>
</dbReference>
<dbReference type="GO" id="GO:0003735">
    <property type="term" value="F:structural constituent of ribosome"/>
    <property type="evidence" value="ECO:0007669"/>
    <property type="project" value="InterPro"/>
</dbReference>
<evidence type="ECO:0000256" key="4">
    <source>
        <dbReference type="ARBA" id="ARBA00035171"/>
    </source>
</evidence>
<dbReference type="Pfam" id="PF01245">
    <property type="entry name" value="Ribosomal_L19"/>
    <property type="match status" value="1"/>
</dbReference>
<dbReference type="AlphaFoldDB" id="A0A2M7G8V3"/>
<dbReference type="FunFam" id="2.30.30.790:FF:000001">
    <property type="entry name" value="50S ribosomal protein L19"/>
    <property type="match status" value="1"/>
</dbReference>
<dbReference type="Gene3D" id="2.30.30.790">
    <property type="match status" value="1"/>
</dbReference>
<dbReference type="PIRSF" id="PIRSF002191">
    <property type="entry name" value="Ribosomal_L19"/>
    <property type="match status" value="1"/>
</dbReference>
<proteinExistence type="inferred from homology"/>
<protein>
    <recommendedName>
        <fullName evidence="4 5">Large ribosomal subunit protein bL19</fullName>
    </recommendedName>
</protein>
<dbReference type="NCBIfam" id="TIGR01024">
    <property type="entry name" value="rplS_bact"/>
    <property type="match status" value="1"/>
</dbReference>
<evidence type="ECO:0000256" key="3">
    <source>
        <dbReference type="ARBA" id="ARBA00023274"/>
    </source>
</evidence>
<comment type="caution">
    <text evidence="7">The sequence shown here is derived from an EMBL/GenBank/DDBJ whole genome shotgun (WGS) entry which is preliminary data.</text>
</comment>
<keyword evidence="3 5" id="KW-0687">Ribonucleoprotein</keyword>
<sequence>MSQQLMREITQSQLKDDVPTMSSGDTVAVHAKIVEGGKERVQVFEGVVIKLQGSGISQTVTVRKMFQGIGVERTFLIHSPRVAKFVLKRKGAVRRARIYYFRSRSGKSARIREKR</sequence>
<reference evidence="7 8" key="1">
    <citation type="submission" date="2017-09" db="EMBL/GenBank/DDBJ databases">
        <title>Depth-based differentiation of microbial function through sediment-hosted aquifers and enrichment of novel symbionts in the deep terrestrial subsurface.</title>
        <authorList>
            <person name="Probst A.J."/>
            <person name="Ladd B."/>
            <person name="Jarett J.K."/>
            <person name="Geller-Mcgrath D.E."/>
            <person name="Sieber C.M."/>
            <person name="Emerson J.B."/>
            <person name="Anantharaman K."/>
            <person name="Thomas B.C."/>
            <person name="Malmstrom R."/>
            <person name="Stieglmeier M."/>
            <person name="Klingl A."/>
            <person name="Woyke T."/>
            <person name="Ryan C.M."/>
            <person name="Banfield J.F."/>
        </authorList>
    </citation>
    <scope>NUCLEOTIDE SEQUENCE [LARGE SCALE GENOMIC DNA]</scope>
    <source>
        <strain evidence="7">CG17_big_fil_post_rev_8_21_14_2_50_48_46</strain>
    </source>
</reference>
<dbReference type="PANTHER" id="PTHR15680:SF9">
    <property type="entry name" value="LARGE RIBOSOMAL SUBUNIT PROTEIN BL19M"/>
    <property type="match status" value="1"/>
</dbReference>
<dbReference type="GO" id="GO:0022625">
    <property type="term" value="C:cytosolic large ribosomal subunit"/>
    <property type="evidence" value="ECO:0007669"/>
    <property type="project" value="TreeGrafter"/>
</dbReference>
<dbReference type="PRINTS" id="PR00061">
    <property type="entry name" value="RIBOSOMALL19"/>
</dbReference>
<dbReference type="Proteomes" id="UP000231019">
    <property type="component" value="Unassembled WGS sequence"/>
</dbReference>
<evidence type="ECO:0000256" key="5">
    <source>
        <dbReference type="HAMAP-Rule" id="MF_00402"/>
    </source>
</evidence>
<name>A0A2M7G8V3_9BACT</name>